<reference evidence="1 2" key="1">
    <citation type="journal article" date="2018" name="Sci. Rep.">
        <title>Genomic signatures of local adaptation to the degree of environmental predictability in rotifers.</title>
        <authorList>
            <person name="Franch-Gras L."/>
            <person name="Hahn C."/>
            <person name="Garcia-Roger E.M."/>
            <person name="Carmona M.J."/>
            <person name="Serra M."/>
            <person name="Gomez A."/>
        </authorList>
    </citation>
    <scope>NUCLEOTIDE SEQUENCE [LARGE SCALE GENOMIC DNA]</scope>
    <source>
        <strain evidence="1">HYR1</strain>
    </source>
</reference>
<proteinExistence type="predicted"/>
<gene>
    <name evidence="1" type="ORF">BpHYR1_019424</name>
</gene>
<evidence type="ECO:0000313" key="1">
    <source>
        <dbReference type="EMBL" id="RNA21509.1"/>
    </source>
</evidence>
<organism evidence="1 2">
    <name type="scientific">Brachionus plicatilis</name>
    <name type="common">Marine rotifer</name>
    <name type="synonym">Brachionus muelleri</name>
    <dbReference type="NCBI Taxonomy" id="10195"/>
    <lineage>
        <taxon>Eukaryota</taxon>
        <taxon>Metazoa</taxon>
        <taxon>Spiralia</taxon>
        <taxon>Gnathifera</taxon>
        <taxon>Rotifera</taxon>
        <taxon>Eurotatoria</taxon>
        <taxon>Monogononta</taxon>
        <taxon>Pseudotrocha</taxon>
        <taxon>Ploima</taxon>
        <taxon>Brachionidae</taxon>
        <taxon>Brachionus</taxon>
    </lineage>
</organism>
<dbReference type="Proteomes" id="UP000276133">
    <property type="component" value="Unassembled WGS sequence"/>
</dbReference>
<evidence type="ECO:0000313" key="2">
    <source>
        <dbReference type="Proteomes" id="UP000276133"/>
    </source>
</evidence>
<protein>
    <submittedName>
        <fullName evidence="1">Uncharacterized protein</fullName>
    </submittedName>
</protein>
<accession>A0A3M7RDI2</accession>
<comment type="caution">
    <text evidence="1">The sequence shown here is derived from an EMBL/GenBank/DDBJ whole genome shotgun (WGS) entry which is preliminary data.</text>
</comment>
<name>A0A3M7RDI2_BRAPC</name>
<keyword evidence="2" id="KW-1185">Reference proteome</keyword>
<dbReference type="AlphaFoldDB" id="A0A3M7RDI2"/>
<dbReference type="EMBL" id="REGN01003650">
    <property type="protein sequence ID" value="RNA21509.1"/>
    <property type="molecule type" value="Genomic_DNA"/>
</dbReference>
<sequence length="68" mass="7826">MLYQKFKLNSVNATYCNIKVALTICITIMGDLLKLRRALDVLRRQSLSQNMTLYELFNSPEKKSKSGL</sequence>